<dbReference type="Proteomes" id="UP001209854">
    <property type="component" value="Unassembled WGS sequence"/>
</dbReference>
<evidence type="ECO:0000256" key="3">
    <source>
        <dbReference type="ARBA" id="ARBA00022679"/>
    </source>
</evidence>
<dbReference type="PANTHER" id="PTHR30616:SF2">
    <property type="entry name" value="PURINE NUCLEOSIDE PHOSPHORYLASE LACC1"/>
    <property type="match status" value="1"/>
</dbReference>
<dbReference type="PANTHER" id="PTHR30616">
    <property type="entry name" value="UNCHARACTERIZED PROTEIN YFIH"/>
    <property type="match status" value="1"/>
</dbReference>
<dbReference type="InterPro" id="IPR038371">
    <property type="entry name" value="Cu_polyphenol_OxRdtase_sf"/>
</dbReference>
<accession>A0ABT3MWX3</accession>
<dbReference type="SUPFAM" id="SSF64438">
    <property type="entry name" value="CNF1/YfiH-like putative cysteine hydrolases"/>
    <property type="match status" value="1"/>
</dbReference>
<evidence type="ECO:0000256" key="10">
    <source>
        <dbReference type="RuleBase" id="RU361274"/>
    </source>
</evidence>
<organism evidence="11 12">
    <name type="scientific">Endozoicomonas gorgoniicola</name>
    <dbReference type="NCBI Taxonomy" id="1234144"/>
    <lineage>
        <taxon>Bacteria</taxon>
        <taxon>Pseudomonadati</taxon>
        <taxon>Pseudomonadota</taxon>
        <taxon>Gammaproteobacteria</taxon>
        <taxon>Oceanospirillales</taxon>
        <taxon>Endozoicomonadaceae</taxon>
        <taxon>Endozoicomonas</taxon>
    </lineage>
</organism>
<sequence length="249" mass="27161">MTFEHRYLIPDWPAPACVKACVTRREGGVSQGNFSSFNLGIHSGDASEHVLANRHLLREDYGWDCEPQWLRQVHGTQVVKASDSTEELEGDAVWTDSSGLPCAILTADCLPVLFCDRSGSTVAAAHAGWKGLQAGVLENTLKAMPCPASEVMVWLGPAISQKHFEVGPEVRSAFIDIDPQAAAAFIPGTGDRWYGDLYQLARQRLGAAGVSAIYGGGFCTFEQHQAFFSYRRDGKKSGRLASVIWLEKD</sequence>
<dbReference type="Gene3D" id="3.60.140.10">
    <property type="entry name" value="CNF1/YfiH-like putative cysteine hydrolases"/>
    <property type="match status" value="1"/>
</dbReference>
<comment type="caution">
    <text evidence="11">The sequence shown here is derived from an EMBL/GenBank/DDBJ whole genome shotgun (WGS) entry which is preliminary data.</text>
</comment>
<dbReference type="InterPro" id="IPR011324">
    <property type="entry name" value="Cytotoxic_necrot_fac-like_cat"/>
</dbReference>
<evidence type="ECO:0000256" key="8">
    <source>
        <dbReference type="ARBA" id="ARBA00048968"/>
    </source>
</evidence>
<keyword evidence="3" id="KW-0808">Transferase</keyword>
<keyword evidence="6" id="KW-0862">Zinc</keyword>
<comment type="catalytic activity">
    <reaction evidence="1">
        <text>inosine + phosphate = alpha-D-ribose 1-phosphate + hypoxanthine</text>
        <dbReference type="Rhea" id="RHEA:27646"/>
        <dbReference type="ChEBI" id="CHEBI:17368"/>
        <dbReference type="ChEBI" id="CHEBI:17596"/>
        <dbReference type="ChEBI" id="CHEBI:43474"/>
        <dbReference type="ChEBI" id="CHEBI:57720"/>
        <dbReference type="EC" id="2.4.2.1"/>
    </reaction>
    <physiologicalReaction direction="left-to-right" evidence="1">
        <dbReference type="Rhea" id="RHEA:27647"/>
    </physiologicalReaction>
</comment>
<evidence type="ECO:0000256" key="7">
    <source>
        <dbReference type="ARBA" id="ARBA00047989"/>
    </source>
</evidence>
<keyword evidence="4" id="KW-0479">Metal-binding</keyword>
<name>A0ABT3MWX3_9GAMM</name>
<protein>
    <recommendedName>
        <fullName evidence="10">Purine nucleoside phosphorylase</fullName>
    </recommendedName>
</protein>
<dbReference type="RefSeq" id="WP_262568377.1">
    <property type="nucleotide sequence ID" value="NZ_JAPFCC010000001.1"/>
</dbReference>
<evidence type="ECO:0000256" key="1">
    <source>
        <dbReference type="ARBA" id="ARBA00000553"/>
    </source>
</evidence>
<dbReference type="CDD" id="cd16833">
    <property type="entry name" value="YfiH"/>
    <property type="match status" value="1"/>
</dbReference>
<gene>
    <name evidence="11" type="primary">pgeF</name>
    <name evidence="11" type="ORF">NX722_13165</name>
</gene>
<reference evidence="11 12" key="1">
    <citation type="submission" date="2022-10" db="EMBL/GenBank/DDBJ databases">
        <title>High-quality genome sequences of two octocoral-associated bacteria, Endozoicomonas euniceicola EF212 and Endozoicomonas gorgoniicola PS125.</title>
        <authorList>
            <person name="Chiou Y.-J."/>
            <person name="Chen Y.-H."/>
        </authorList>
    </citation>
    <scope>NUCLEOTIDE SEQUENCE [LARGE SCALE GENOMIC DNA]</scope>
    <source>
        <strain evidence="11 12">PS125</strain>
    </source>
</reference>
<keyword evidence="5" id="KW-0378">Hydrolase</keyword>
<evidence type="ECO:0000313" key="11">
    <source>
        <dbReference type="EMBL" id="MCW7553558.1"/>
    </source>
</evidence>
<evidence type="ECO:0000256" key="4">
    <source>
        <dbReference type="ARBA" id="ARBA00022723"/>
    </source>
</evidence>
<comment type="similarity">
    <text evidence="2 10">Belongs to the purine nucleoside phosphorylase YfiH/LACC1 family.</text>
</comment>
<keyword evidence="12" id="KW-1185">Reference proteome</keyword>
<comment type="catalytic activity">
    <reaction evidence="8">
        <text>adenosine + phosphate = alpha-D-ribose 1-phosphate + adenine</text>
        <dbReference type="Rhea" id="RHEA:27642"/>
        <dbReference type="ChEBI" id="CHEBI:16335"/>
        <dbReference type="ChEBI" id="CHEBI:16708"/>
        <dbReference type="ChEBI" id="CHEBI:43474"/>
        <dbReference type="ChEBI" id="CHEBI:57720"/>
        <dbReference type="EC" id="2.4.2.1"/>
    </reaction>
    <physiologicalReaction direction="left-to-right" evidence="8">
        <dbReference type="Rhea" id="RHEA:27643"/>
    </physiologicalReaction>
</comment>
<dbReference type="InterPro" id="IPR003730">
    <property type="entry name" value="Cu_polyphenol_OxRdtase"/>
</dbReference>
<comment type="catalytic activity">
    <reaction evidence="9">
        <text>S-methyl-5'-thioadenosine + phosphate = 5-(methylsulfanyl)-alpha-D-ribose 1-phosphate + adenine</text>
        <dbReference type="Rhea" id="RHEA:11852"/>
        <dbReference type="ChEBI" id="CHEBI:16708"/>
        <dbReference type="ChEBI" id="CHEBI:17509"/>
        <dbReference type="ChEBI" id="CHEBI:43474"/>
        <dbReference type="ChEBI" id="CHEBI:58533"/>
        <dbReference type="EC" id="2.4.2.28"/>
    </reaction>
    <physiologicalReaction direction="left-to-right" evidence="9">
        <dbReference type="Rhea" id="RHEA:11853"/>
    </physiologicalReaction>
</comment>
<evidence type="ECO:0000256" key="2">
    <source>
        <dbReference type="ARBA" id="ARBA00007353"/>
    </source>
</evidence>
<dbReference type="Pfam" id="PF02578">
    <property type="entry name" value="Cu-oxidase_4"/>
    <property type="match status" value="1"/>
</dbReference>
<proteinExistence type="inferred from homology"/>
<comment type="catalytic activity">
    <reaction evidence="7">
        <text>adenosine + H2O + H(+) = inosine + NH4(+)</text>
        <dbReference type="Rhea" id="RHEA:24408"/>
        <dbReference type="ChEBI" id="CHEBI:15377"/>
        <dbReference type="ChEBI" id="CHEBI:15378"/>
        <dbReference type="ChEBI" id="CHEBI:16335"/>
        <dbReference type="ChEBI" id="CHEBI:17596"/>
        <dbReference type="ChEBI" id="CHEBI:28938"/>
        <dbReference type="EC" id="3.5.4.4"/>
    </reaction>
    <physiologicalReaction direction="left-to-right" evidence="7">
        <dbReference type="Rhea" id="RHEA:24409"/>
    </physiologicalReaction>
</comment>
<evidence type="ECO:0000256" key="9">
    <source>
        <dbReference type="ARBA" id="ARBA00049893"/>
    </source>
</evidence>
<evidence type="ECO:0000256" key="5">
    <source>
        <dbReference type="ARBA" id="ARBA00022801"/>
    </source>
</evidence>
<evidence type="ECO:0000313" key="12">
    <source>
        <dbReference type="Proteomes" id="UP001209854"/>
    </source>
</evidence>
<evidence type="ECO:0000256" key="6">
    <source>
        <dbReference type="ARBA" id="ARBA00022833"/>
    </source>
</evidence>
<dbReference type="NCBIfam" id="TIGR00726">
    <property type="entry name" value="peptidoglycan editing factor PgeF"/>
    <property type="match status" value="1"/>
</dbReference>
<dbReference type="EMBL" id="JAPFCC010000001">
    <property type="protein sequence ID" value="MCW7553558.1"/>
    <property type="molecule type" value="Genomic_DNA"/>
</dbReference>